<dbReference type="RefSeq" id="WP_026198405.1">
    <property type="nucleotide sequence ID" value="NZ_KB902288.1"/>
</dbReference>
<dbReference type="OrthoDB" id="8279740at2"/>
<dbReference type="AlphaFoldDB" id="A0A0D0QEH1"/>
<protein>
    <recommendedName>
        <fullName evidence="3">4Fe-4S ferredoxin-type domain-containing protein</fullName>
    </recommendedName>
</protein>
<evidence type="ECO:0000313" key="2">
    <source>
        <dbReference type="Proteomes" id="UP000035100"/>
    </source>
</evidence>
<accession>A0A0D0QEH1</accession>
<dbReference type="Proteomes" id="UP000035100">
    <property type="component" value="Unassembled WGS sequence"/>
</dbReference>
<name>A0A0D0QEH1_9RHOB</name>
<evidence type="ECO:0008006" key="3">
    <source>
        <dbReference type="Google" id="ProtNLM"/>
    </source>
</evidence>
<comment type="caution">
    <text evidence="1">The sequence shown here is derived from an EMBL/GenBank/DDBJ whole genome shotgun (WGS) entry which is preliminary data.</text>
</comment>
<dbReference type="eggNOG" id="COG1600">
    <property type="taxonomic scope" value="Bacteria"/>
</dbReference>
<reference evidence="1 2" key="1">
    <citation type="submission" date="2013-01" db="EMBL/GenBank/DDBJ databases">
        <authorList>
            <person name="Fiebig A."/>
            <person name="Goeker M."/>
            <person name="Klenk H.-P.P."/>
        </authorList>
    </citation>
    <scope>NUCLEOTIDE SEQUENCE [LARGE SCALE GENOMIC DNA]</scope>
    <source>
        <strain evidence="1 2">DSM 24838</strain>
    </source>
</reference>
<sequence>MTPADADRAARRVGLAVLGGLNTPEGHPLRPGTAEAVLLLGPDEPAFWDILRASAEWRDGAPDPVDRWSVRVGSALAAELGAEALFPFGGPPWQPFIGWATASGCAVPSPVTLLVHAARGLFVSFRCALAFPVAMDIPPAPPRPCETCARPCETACPPRALTTAGYDVAACHAWLDRPEGRECREGGCLVRRACPVGAELRLPAQSAHHMAAFHP</sequence>
<evidence type="ECO:0000313" key="1">
    <source>
        <dbReference type="EMBL" id="KIQ70722.1"/>
    </source>
</evidence>
<gene>
    <name evidence="1" type="ORF">Wenmar_01100</name>
</gene>
<keyword evidence="2" id="KW-1185">Reference proteome</keyword>
<proteinExistence type="predicted"/>
<organism evidence="1 2">
    <name type="scientific">Wenxinia marina DSM 24838</name>
    <dbReference type="NCBI Taxonomy" id="1123501"/>
    <lineage>
        <taxon>Bacteria</taxon>
        <taxon>Pseudomonadati</taxon>
        <taxon>Pseudomonadota</taxon>
        <taxon>Alphaproteobacteria</taxon>
        <taxon>Rhodobacterales</taxon>
        <taxon>Roseobacteraceae</taxon>
        <taxon>Wenxinia</taxon>
    </lineage>
</organism>
<dbReference type="EMBL" id="AONG01000005">
    <property type="protein sequence ID" value="KIQ70722.1"/>
    <property type="molecule type" value="Genomic_DNA"/>
</dbReference>
<dbReference type="STRING" id="1123501.Wenmar_01100"/>